<gene>
    <name evidence="3" type="ORF">EDD36DRAFT_444294</name>
</gene>
<feature type="compositionally biased region" description="Basic and acidic residues" evidence="1">
    <location>
        <begin position="205"/>
        <end position="241"/>
    </location>
</feature>
<protein>
    <recommendedName>
        <fullName evidence="2">CBF1-interacting co-repressor CIR N-terminal domain-containing protein</fullName>
    </recommendedName>
</protein>
<dbReference type="Proteomes" id="UP001203852">
    <property type="component" value="Unassembled WGS sequence"/>
</dbReference>
<feature type="compositionally biased region" description="Basic residues" evidence="1">
    <location>
        <begin position="288"/>
        <end position="309"/>
    </location>
</feature>
<dbReference type="EMBL" id="MU404358">
    <property type="protein sequence ID" value="KAI1610504.1"/>
    <property type="molecule type" value="Genomic_DNA"/>
</dbReference>
<feature type="compositionally biased region" description="Basic and acidic residues" evidence="1">
    <location>
        <begin position="265"/>
        <end position="287"/>
    </location>
</feature>
<keyword evidence="4" id="KW-1185">Reference proteome</keyword>
<feature type="region of interest" description="Disordered" evidence="1">
    <location>
        <begin position="25"/>
        <end position="321"/>
    </location>
</feature>
<accession>A0AAN6DSH5</accession>
<dbReference type="PANTHER" id="PTHR22093:SF0">
    <property type="entry name" value="LEUKOCYTE RECEPTOR CLUSTER MEMBER 1"/>
    <property type="match status" value="1"/>
</dbReference>
<name>A0AAN6DSH5_9EURO</name>
<evidence type="ECO:0000313" key="3">
    <source>
        <dbReference type="EMBL" id="KAI1610504.1"/>
    </source>
</evidence>
<feature type="compositionally biased region" description="Basic and acidic residues" evidence="1">
    <location>
        <begin position="40"/>
        <end position="53"/>
    </location>
</feature>
<dbReference type="PANTHER" id="PTHR22093">
    <property type="entry name" value="LEUKOCYTE RECEPTOR CLUSTER LRC MEMBER 1"/>
    <property type="match status" value="1"/>
</dbReference>
<dbReference type="SMART" id="SM01083">
    <property type="entry name" value="Cir_N"/>
    <property type="match status" value="1"/>
</dbReference>
<feature type="domain" description="CBF1-interacting co-repressor CIR N-terminal" evidence="2">
    <location>
        <begin position="10"/>
        <end position="46"/>
    </location>
</feature>
<comment type="caution">
    <text evidence="3">The sequence shown here is derived from an EMBL/GenBank/DDBJ whole genome shotgun (WGS) entry which is preliminary data.</text>
</comment>
<sequence>MPLHLLGKKSWNVYNPANIDRVKRDEAEAKQREEETEAQNQKDEADARLRLLRGDAPLPKPIESQIDSHPKDIRRNNKRKLPGEDDTDREIRLAHTPHSQPLPAAAPKSKNDDPIVDANGNIALVAVPEPATKKPRLDEDPYTAYLSHASGKGKESGKKPWYSSTPDPDKRGKSWGDTNPRRHEREAARIAANDPLAAIKKGVKQVREADKERKAWMAQRERDLKEVEELARQQRRRERDEKRRRRREGDEEDRLSLEDFNLDEGNAKPRDRGHNDEHREKHRPRDPSHRHRHRHRHHRDSSHSHSHSWSHRDTEVVQQQR</sequence>
<organism evidence="3 4">
    <name type="scientific">Exophiala viscosa</name>
    <dbReference type="NCBI Taxonomy" id="2486360"/>
    <lineage>
        <taxon>Eukaryota</taxon>
        <taxon>Fungi</taxon>
        <taxon>Dikarya</taxon>
        <taxon>Ascomycota</taxon>
        <taxon>Pezizomycotina</taxon>
        <taxon>Eurotiomycetes</taxon>
        <taxon>Chaetothyriomycetidae</taxon>
        <taxon>Chaetothyriales</taxon>
        <taxon>Herpotrichiellaceae</taxon>
        <taxon>Exophiala</taxon>
    </lineage>
</organism>
<evidence type="ECO:0000259" key="2">
    <source>
        <dbReference type="SMART" id="SM01083"/>
    </source>
</evidence>
<feature type="compositionally biased region" description="Basic and acidic residues" evidence="1">
    <location>
        <begin position="66"/>
        <end position="75"/>
    </location>
</feature>
<evidence type="ECO:0000313" key="4">
    <source>
        <dbReference type="Proteomes" id="UP001203852"/>
    </source>
</evidence>
<proteinExistence type="predicted"/>
<evidence type="ECO:0000256" key="1">
    <source>
        <dbReference type="SAM" id="MobiDB-lite"/>
    </source>
</evidence>
<reference evidence="3" key="1">
    <citation type="journal article" date="2022" name="bioRxiv">
        <title>Deciphering the potential niche of two novel black yeast fungi from a biological soil crust based on their genomes, phenotypes, and melanin regulation.</title>
        <authorList>
            <consortium name="DOE Joint Genome Institute"/>
            <person name="Carr E.C."/>
            <person name="Barton Q."/>
            <person name="Grambo S."/>
            <person name="Sullivan M."/>
            <person name="Renfro C.M."/>
            <person name="Kuo A."/>
            <person name="Pangilinan J."/>
            <person name="Lipzen A."/>
            <person name="Keymanesh K."/>
            <person name="Savage E."/>
            <person name="Barry K."/>
            <person name="Grigoriev I.V."/>
            <person name="Riekhof W.R."/>
            <person name="Harris S.S."/>
        </authorList>
    </citation>
    <scope>NUCLEOTIDE SEQUENCE</scope>
    <source>
        <strain evidence="3">JF 03-4F</strain>
    </source>
</reference>
<dbReference type="AlphaFoldDB" id="A0AAN6DSH5"/>
<dbReference type="InterPro" id="IPR019339">
    <property type="entry name" value="CIR_N_dom"/>
</dbReference>
<feature type="compositionally biased region" description="Basic and acidic residues" evidence="1">
    <location>
        <begin position="167"/>
        <end position="188"/>
    </location>
</feature>
<dbReference type="InterPro" id="IPR039875">
    <property type="entry name" value="LENG1-like"/>
</dbReference>